<dbReference type="Pfam" id="PF13386">
    <property type="entry name" value="DsbD_2"/>
    <property type="match status" value="1"/>
</dbReference>
<feature type="transmembrane region" description="Helical" evidence="2">
    <location>
        <begin position="112"/>
        <end position="133"/>
    </location>
</feature>
<evidence type="ECO:0000313" key="4">
    <source>
        <dbReference type="EMBL" id="KAJ8501341.1"/>
    </source>
</evidence>
<keyword evidence="5" id="KW-1185">Reference proteome</keyword>
<accession>A0AAV8RP04</accession>
<sequence>MERLISSSTSSSSSLSLPFRTAQPLRFFRPRPLLSLRSDLRLGLCLTQGRSPKPPTALFSDRDGPSSCPPRASSSPASAPPPSCSRGEARHARPRARFIAGGGPDACSPGKVARAAVVMALSAIILTVTNSILAQPSFARVQSASNLGGQLIKTELLSSALAGFLAGCLHTLSGPDHLAALAPLSIGRTKMESAVVGALWGCGHDAGQVLFGLLFLMLKDRLHIEVFRTWGTRVVGLTLLVIGALGIREASEVPASCVAFDEPSDLSSTGKRKIGFATFATGIVHGLQPDALMIILPALALPSRLAGAAFLCMFLVGTVFAMASYTVFIGTCTEALKERAPRITEKLTLAASLIAISMGLALLITPFFGFSLY</sequence>
<dbReference type="AlphaFoldDB" id="A0AAV8RP04"/>
<evidence type="ECO:0000256" key="1">
    <source>
        <dbReference type="SAM" id="MobiDB-lite"/>
    </source>
</evidence>
<name>A0AAV8RP04_ENSVE</name>
<feature type="compositionally biased region" description="Low complexity" evidence="1">
    <location>
        <begin position="65"/>
        <end position="77"/>
    </location>
</feature>
<gene>
    <name evidence="4" type="ORF">OPV22_011893</name>
</gene>
<dbReference type="PANTHER" id="PTHR33876:SF4">
    <property type="entry name" value="CHLOROPLAST PROTEIN FOR GROWTH AND FERTILITY 2"/>
    <property type="match status" value="1"/>
</dbReference>
<feature type="transmembrane region" description="Helical" evidence="2">
    <location>
        <begin position="349"/>
        <end position="370"/>
    </location>
</feature>
<evidence type="ECO:0000313" key="5">
    <source>
        <dbReference type="Proteomes" id="UP001222027"/>
    </source>
</evidence>
<comment type="caution">
    <text evidence="4">The sequence shown here is derived from an EMBL/GenBank/DDBJ whole genome shotgun (WGS) entry which is preliminary data.</text>
</comment>
<keyword evidence="2" id="KW-0812">Transmembrane</keyword>
<evidence type="ECO:0000259" key="3">
    <source>
        <dbReference type="Pfam" id="PF13386"/>
    </source>
</evidence>
<dbReference type="PANTHER" id="PTHR33876">
    <property type="entry name" value="UNNAMED PRODUCT"/>
    <property type="match status" value="1"/>
</dbReference>
<dbReference type="InterPro" id="IPR052776">
    <property type="entry name" value="Chloro_ReproSupport/MetalTrans"/>
</dbReference>
<dbReference type="EMBL" id="JAQQAF010000003">
    <property type="protein sequence ID" value="KAJ8501341.1"/>
    <property type="molecule type" value="Genomic_DNA"/>
</dbReference>
<feature type="domain" description="Urease accessory protein UreH-like transmembrane" evidence="3">
    <location>
        <begin position="210"/>
        <end position="349"/>
    </location>
</feature>
<organism evidence="4 5">
    <name type="scientific">Ensete ventricosum</name>
    <name type="common">Abyssinian banana</name>
    <name type="synonym">Musa ensete</name>
    <dbReference type="NCBI Taxonomy" id="4639"/>
    <lineage>
        <taxon>Eukaryota</taxon>
        <taxon>Viridiplantae</taxon>
        <taxon>Streptophyta</taxon>
        <taxon>Embryophyta</taxon>
        <taxon>Tracheophyta</taxon>
        <taxon>Spermatophyta</taxon>
        <taxon>Magnoliopsida</taxon>
        <taxon>Liliopsida</taxon>
        <taxon>Zingiberales</taxon>
        <taxon>Musaceae</taxon>
        <taxon>Ensete</taxon>
    </lineage>
</organism>
<reference evidence="4 5" key="1">
    <citation type="submission" date="2022-12" db="EMBL/GenBank/DDBJ databases">
        <title>Chromosome-scale assembly of the Ensete ventricosum genome.</title>
        <authorList>
            <person name="Dussert Y."/>
            <person name="Stocks J."/>
            <person name="Wendawek A."/>
            <person name="Woldeyes F."/>
            <person name="Nichols R.A."/>
            <person name="Borrell J.S."/>
        </authorList>
    </citation>
    <scope>NUCLEOTIDE SEQUENCE [LARGE SCALE GENOMIC DNA]</scope>
    <source>
        <strain evidence="5">cv. Maze</strain>
        <tissue evidence="4">Seeds</tissue>
    </source>
</reference>
<dbReference type="Proteomes" id="UP001222027">
    <property type="component" value="Unassembled WGS sequence"/>
</dbReference>
<feature type="region of interest" description="Disordered" evidence="1">
    <location>
        <begin position="53"/>
        <end position="91"/>
    </location>
</feature>
<proteinExistence type="predicted"/>
<keyword evidence="2" id="KW-0472">Membrane</keyword>
<keyword evidence="2" id="KW-1133">Transmembrane helix</keyword>
<evidence type="ECO:0000256" key="2">
    <source>
        <dbReference type="SAM" id="Phobius"/>
    </source>
</evidence>
<dbReference type="InterPro" id="IPR039447">
    <property type="entry name" value="UreH-like_TM_dom"/>
</dbReference>
<protein>
    <recommendedName>
        <fullName evidence="3">Urease accessory protein UreH-like transmembrane domain-containing protein</fullName>
    </recommendedName>
</protein>
<feature type="transmembrane region" description="Helical" evidence="2">
    <location>
        <begin position="305"/>
        <end position="328"/>
    </location>
</feature>